<organism evidence="2 3">
    <name type="scientific">Apiospora marii</name>
    <dbReference type="NCBI Taxonomy" id="335849"/>
    <lineage>
        <taxon>Eukaryota</taxon>
        <taxon>Fungi</taxon>
        <taxon>Dikarya</taxon>
        <taxon>Ascomycota</taxon>
        <taxon>Pezizomycotina</taxon>
        <taxon>Sordariomycetes</taxon>
        <taxon>Xylariomycetidae</taxon>
        <taxon>Amphisphaeriales</taxon>
        <taxon>Apiosporaceae</taxon>
        <taxon>Apiospora</taxon>
    </lineage>
</organism>
<evidence type="ECO:0000256" key="1">
    <source>
        <dbReference type="SAM" id="MobiDB-lite"/>
    </source>
</evidence>
<sequence>MSTNPPRTISKPLPGDDGKEAYEIGTPRDDGMDMFGVCIRKEGSTINDTARTPDHLYFSDPQNPDKFTTKYNPQEKKIQEWAEAWTNKPDEEFAESWMTAQEASAGFGQDHTRTIARLDEELPKLVQFEFKNHDEDKFDRFRLTFPVDIAKIRAANWKRMGPQPSREVARKRANS</sequence>
<gene>
    <name evidence="2" type="ORF">PG991_013866</name>
</gene>
<accession>A0ABR1R786</accession>
<reference evidence="2 3" key="1">
    <citation type="submission" date="2023-01" db="EMBL/GenBank/DDBJ databases">
        <title>Analysis of 21 Apiospora genomes using comparative genomics revels a genus with tremendous synthesis potential of carbohydrate active enzymes and secondary metabolites.</title>
        <authorList>
            <person name="Sorensen T."/>
        </authorList>
    </citation>
    <scope>NUCLEOTIDE SEQUENCE [LARGE SCALE GENOMIC DNA]</scope>
    <source>
        <strain evidence="2 3">CBS 20057</strain>
    </source>
</reference>
<comment type="caution">
    <text evidence="2">The sequence shown here is derived from an EMBL/GenBank/DDBJ whole genome shotgun (WGS) entry which is preliminary data.</text>
</comment>
<proteinExistence type="predicted"/>
<feature type="region of interest" description="Disordered" evidence="1">
    <location>
        <begin position="1"/>
        <end position="28"/>
    </location>
</feature>
<protein>
    <submittedName>
        <fullName evidence="2">Uncharacterized protein</fullName>
    </submittedName>
</protein>
<dbReference type="Proteomes" id="UP001396898">
    <property type="component" value="Unassembled WGS sequence"/>
</dbReference>
<evidence type="ECO:0000313" key="2">
    <source>
        <dbReference type="EMBL" id="KAK8001644.1"/>
    </source>
</evidence>
<keyword evidence="3" id="KW-1185">Reference proteome</keyword>
<name>A0ABR1R786_9PEZI</name>
<evidence type="ECO:0000313" key="3">
    <source>
        <dbReference type="Proteomes" id="UP001396898"/>
    </source>
</evidence>
<feature type="compositionally biased region" description="Basic and acidic residues" evidence="1">
    <location>
        <begin position="14"/>
        <end position="28"/>
    </location>
</feature>
<dbReference type="EMBL" id="JAQQWI010000018">
    <property type="protein sequence ID" value="KAK8001644.1"/>
    <property type="molecule type" value="Genomic_DNA"/>
</dbReference>